<dbReference type="Gene3D" id="3.40.50.150">
    <property type="entry name" value="Vaccinia Virus protein VP39"/>
    <property type="match status" value="1"/>
</dbReference>
<dbReference type="Proteomes" id="UP000334923">
    <property type="component" value="Unassembled WGS sequence"/>
</dbReference>
<reference evidence="1 2" key="1">
    <citation type="submission" date="2019-09" db="EMBL/GenBank/DDBJ databases">
        <authorList>
            <person name="Cremers G."/>
        </authorList>
    </citation>
    <scope>NUCLEOTIDE SEQUENCE [LARGE SCALE GENOMIC DNA]</scope>
    <source>
        <strain evidence="1">4A</strain>
    </source>
</reference>
<dbReference type="SUPFAM" id="SSF53335">
    <property type="entry name" value="S-adenosyl-L-methionine-dependent methyltransferases"/>
    <property type="match status" value="1"/>
</dbReference>
<dbReference type="InterPro" id="IPR029063">
    <property type="entry name" value="SAM-dependent_MTases_sf"/>
</dbReference>
<dbReference type="AlphaFoldDB" id="A0A5E6MKB6"/>
<accession>A0A5E6MKB6</accession>
<sequence>MHGIDVDLDQQAESLRLICLPFQKEYQGNETYRQAVSRGFGPGYGYIEAQALHGVIRYLQPRRVIEVGSGTSTYCTREAARRNEAEGGARTEITAIEPFPSAPLRAMEEVRVIRSKVQETGVETFDCLREKDVLFIDSSHAVKPGGDVNFLILEVLPRLREGVVVHFHDIYFPYDYSRVLLKSFFPGTESSLLQAFLIFNKRFKILFCLSQLHYGRPEVLAEVFPEYRPQGGKDGLVEDRLAPFETPAGHFPSSIYLQVQPGQ</sequence>
<evidence type="ECO:0008006" key="3">
    <source>
        <dbReference type="Google" id="ProtNLM"/>
    </source>
</evidence>
<dbReference type="Pfam" id="PF13578">
    <property type="entry name" value="Methyltransf_24"/>
    <property type="match status" value="1"/>
</dbReference>
<dbReference type="EMBL" id="CABFVA020000066">
    <property type="protein sequence ID" value="VVM06497.1"/>
    <property type="molecule type" value="Genomic_DNA"/>
</dbReference>
<gene>
    <name evidence="1" type="ORF">MAMT_01238</name>
</gene>
<evidence type="ECO:0000313" key="2">
    <source>
        <dbReference type="Proteomes" id="UP000334923"/>
    </source>
</evidence>
<name>A0A5E6MKB6_9BACT</name>
<organism evidence="1 2">
    <name type="scientific">Methylacidimicrobium tartarophylax</name>
    <dbReference type="NCBI Taxonomy" id="1041768"/>
    <lineage>
        <taxon>Bacteria</taxon>
        <taxon>Pseudomonadati</taxon>
        <taxon>Verrucomicrobiota</taxon>
        <taxon>Methylacidimicrobium</taxon>
    </lineage>
</organism>
<evidence type="ECO:0000313" key="1">
    <source>
        <dbReference type="EMBL" id="VVM06497.1"/>
    </source>
</evidence>
<keyword evidence="2" id="KW-1185">Reference proteome</keyword>
<proteinExistence type="predicted"/>
<protein>
    <recommendedName>
        <fullName evidence="3">Class I SAM-dependent methyltransferase</fullName>
    </recommendedName>
</protein>